<comment type="similarity">
    <text evidence="1">Belongs to the uracil-DNA glycosylase (UDG) superfamily. Type 4 (UDGa) family.</text>
</comment>
<evidence type="ECO:0000259" key="11">
    <source>
        <dbReference type="SMART" id="SM00986"/>
    </source>
</evidence>
<evidence type="ECO:0000256" key="10">
    <source>
        <dbReference type="SAM" id="MobiDB-lite"/>
    </source>
</evidence>
<feature type="compositionally biased region" description="Polar residues" evidence="10">
    <location>
        <begin position="32"/>
        <end position="41"/>
    </location>
</feature>
<evidence type="ECO:0000256" key="5">
    <source>
        <dbReference type="ARBA" id="ARBA00022763"/>
    </source>
</evidence>
<keyword evidence="7" id="KW-0408">Iron</keyword>
<dbReference type="InterPro" id="IPR051536">
    <property type="entry name" value="UDG_Type-4/5"/>
</dbReference>
<organism evidence="12 13">
    <name type="scientific">Roseomonas elaeocarpi</name>
    <dbReference type="NCBI Taxonomy" id="907779"/>
    <lineage>
        <taxon>Bacteria</taxon>
        <taxon>Pseudomonadati</taxon>
        <taxon>Pseudomonadota</taxon>
        <taxon>Alphaproteobacteria</taxon>
        <taxon>Acetobacterales</taxon>
        <taxon>Roseomonadaceae</taxon>
        <taxon>Roseomonas</taxon>
    </lineage>
</organism>
<evidence type="ECO:0000256" key="8">
    <source>
        <dbReference type="ARBA" id="ARBA00023014"/>
    </source>
</evidence>
<feature type="region of interest" description="Disordered" evidence="10">
    <location>
        <begin position="1"/>
        <end position="59"/>
    </location>
</feature>
<dbReference type="InterPro" id="IPR005273">
    <property type="entry name" value="Ura-DNA_glyco_family4"/>
</dbReference>
<name>A0ABV6JWP9_9PROT</name>
<evidence type="ECO:0000256" key="7">
    <source>
        <dbReference type="ARBA" id="ARBA00023004"/>
    </source>
</evidence>
<dbReference type="PANTHER" id="PTHR33693:SF9">
    <property type="entry name" value="TYPE-4 URACIL-DNA GLYCOSYLASE"/>
    <property type="match status" value="1"/>
</dbReference>
<protein>
    <recommendedName>
        <fullName evidence="2">Type-4 uracil-DNA glycosylase</fullName>
    </recommendedName>
</protein>
<accession>A0ABV6JWP9</accession>
<dbReference type="CDD" id="cd10030">
    <property type="entry name" value="UDG-F4_TTUDGA_SPO1dp_like"/>
    <property type="match status" value="1"/>
</dbReference>
<dbReference type="SMART" id="SM00987">
    <property type="entry name" value="UreE_C"/>
    <property type="match status" value="1"/>
</dbReference>
<gene>
    <name evidence="12" type="ORF">ACFFGY_18020</name>
</gene>
<dbReference type="PANTHER" id="PTHR33693">
    <property type="entry name" value="TYPE-5 URACIL-DNA GLYCOSYLASE"/>
    <property type="match status" value="1"/>
</dbReference>
<evidence type="ECO:0000313" key="13">
    <source>
        <dbReference type="Proteomes" id="UP001589865"/>
    </source>
</evidence>
<dbReference type="Pfam" id="PF13566">
    <property type="entry name" value="DUF4130"/>
    <property type="match status" value="1"/>
</dbReference>
<keyword evidence="8" id="KW-0411">Iron-sulfur</keyword>
<reference evidence="12 13" key="1">
    <citation type="submission" date="2024-09" db="EMBL/GenBank/DDBJ databases">
        <authorList>
            <person name="Sun Q."/>
            <person name="Mori K."/>
        </authorList>
    </citation>
    <scope>NUCLEOTIDE SEQUENCE [LARGE SCALE GENOMIC DNA]</scope>
    <source>
        <strain evidence="12 13">TBRC 5777</strain>
    </source>
</reference>
<dbReference type="NCBIfam" id="TIGR03915">
    <property type="entry name" value="SAM_7_link_chp"/>
    <property type="match status" value="1"/>
</dbReference>
<keyword evidence="9" id="KW-0234">DNA repair</keyword>
<dbReference type="InterPro" id="IPR025404">
    <property type="entry name" value="DUF4130"/>
</dbReference>
<evidence type="ECO:0000256" key="9">
    <source>
        <dbReference type="ARBA" id="ARBA00023204"/>
    </source>
</evidence>
<keyword evidence="5" id="KW-0227">DNA damage</keyword>
<feature type="region of interest" description="Disordered" evidence="10">
    <location>
        <begin position="85"/>
        <end position="110"/>
    </location>
</feature>
<evidence type="ECO:0000256" key="1">
    <source>
        <dbReference type="ARBA" id="ARBA00006521"/>
    </source>
</evidence>
<dbReference type="InterPro" id="IPR036895">
    <property type="entry name" value="Uracil-DNA_glycosylase-like_sf"/>
</dbReference>
<dbReference type="SMART" id="SM00986">
    <property type="entry name" value="UDG"/>
    <property type="match status" value="1"/>
</dbReference>
<dbReference type="SUPFAM" id="SSF52141">
    <property type="entry name" value="Uracil-DNA glycosylase-like"/>
    <property type="match status" value="1"/>
</dbReference>
<keyword evidence="13" id="KW-1185">Reference proteome</keyword>
<dbReference type="NCBIfam" id="TIGR03914">
    <property type="entry name" value="UDG_fam_dom"/>
    <property type="match status" value="1"/>
</dbReference>
<dbReference type="Proteomes" id="UP001589865">
    <property type="component" value="Unassembled WGS sequence"/>
</dbReference>
<dbReference type="Pfam" id="PF03167">
    <property type="entry name" value="UDG"/>
    <property type="match status" value="1"/>
</dbReference>
<dbReference type="Gene3D" id="3.40.470.10">
    <property type="entry name" value="Uracil-DNA glycosylase-like domain"/>
    <property type="match status" value="1"/>
</dbReference>
<dbReference type="RefSeq" id="WP_377045906.1">
    <property type="nucleotide sequence ID" value="NZ_JBHLUN010000013.1"/>
</dbReference>
<evidence type="ECO:0000313" key="12">
    <source>
        <dbReference type="EMBL" id="MFC0410154.1"/>
    </source>
</evidence>
<evidence type="ECO:0000256" key="3">
    <source>
        <dbReference type="ARBA" id="ARBA00022485"/>
    </source>
</evidence>
<keyword evidence="3" id="KW-0004">4Fe-4S</keyword>
<evidence type="ECO:0000256" key="2">
    <source>
        <dbReference type="ARBA" id="ARBA00019403"/>
    </source>
</evidence>
<evidence type="ECO:0000256" key="4">
    <source>
        <dbReference type="ARBA" id="ARBA00022723"/>
    </source>
</evidence>
<dbReference type="InterPro" id="IPR005122">
    <property type="entry name" value="Uracil-DNA_glycosylase-like"/>
</dbReference>
<feature type="domain" description="Uracil-DNA glycosylase-like" evidence="11">
    <location>
        <begin position="385"/>
        <end position="545"/>
    </location>
</feature>
<evidence type="ECO:0000256" key="6">
    <source>
        <dbReference type="ARBA" id="ARBA00022801"/>
    </source>
</evidence>
<comment type="caution">
    <text evidence="12">The sequence shown here is derived from an EMBL/GenBank/DDBJ whole genome shotgun (WGS) entry which is preliminary data.</text>
</comment>
<keyword evidence="6" id="KW-0378">Hydrolase</keyword>
<dbReference type="EMBL" id="JBHLUN010000013">
    <property type="protein sequence ID" value="MFC0410154.1"/>
    <property type="molecule type" value="Genomic_DNA"/>
</dbReference>
<keyword evidence="4" id="KW-0479">Metal-binding</keyword>
<proteinExistence type="inferred from homology"/>
<sequence length="557" mass="60062">MSATADLFAPALPGSDAAAPDLCTPAPPDGVATSSTGSDPTHLSDATAPGSDAGGHSVALGHPADYAGWREAARALVIAGVPPEAVQWSSPADPPALFGGPPPPPAPEGAQLRVPKDFPALAEVVIRHRDPARFALLHRLLWRLQRERALLEVATDPDVHRATTMRKAIGRDAHKMHAFVRFREVPMPDGAPSRYVSWFEPEHHILEAEAGFFTRRFAQMHWSILTPRASAHWDGTAVSFGPGARRGDAPAEDAAEDLWRAYFAAIFNPARLKPDAMRAEMPVRYWRNLPEAQLIPRLIAEAPARVAAMVERGATAPAQRRQRALHLPAAPRVDSIAMPDSNPAPIPGAPIDTAAATAALLELRRGLETRNDLPDWARNSTQPVFGEGPPGAPIMFIGEQPGDEEDLAGRPFVGPAGRLFNRALEEAGVSRDEAYVTNAVKHFKFTPTGRRRLHQSPDAGDISYYQPFLQREIAIVAPRLVVTLGATALRAVTGRAMPVTKVRGTILRGADGKPFFPTVHPSYLLRIPDAATKAREYERFIEDLASAASTARALPAS</sequence>
<dbReference type="InterPro" id="IPR023875">
    <property type="entry name" value="DNA_repair_put"/>
</dbReference>